<feature type="domain" description="Thiolase N-terminal" evidence="6">
    <location>
        <begin position="6"/>
        <end position="270"/>
    </location>
</feature>
<dbReference type="AlphaFoldDB" id="A0A3M4B3F4"/>
<dbReference type="NCBIfam" id="NF006090">
    <property type="entry name" value="PRK08242.1"/>
    <property type="match status" value="1"/>
</dbReference>
<dbReference type="PIRSF" id="PIRSF000429">
    <property type="entry name" value="Ac-CoA_Ac_transf"/>
    <property type="match status" value="1"/>
</dbReference>
<name>A0A3M4B3F4_PSEMA</name>
<evidence type="ECO:0000313" key="9">
    <source>
        <dbReference type="Proteomes" id="UP000276587"/>
    </source>
</evidence>
<feature type="active site" description="Proton acceptor" evidence="4">
    <location>
        <position position="387"/>
    </location>
</feature>
<feature type="active site" description="Proton acceptor" evidence="4">
    <location>
        <position position="357"/>
    </location>
</feature>
<keyword evidence="2 5" id="KW-0808">Transferase</keyword>
<dbReference type="InterPro" id="IPR020615">
    <property type="entry name" value="Thiolase_acyl_enz_int_AS"/>
</dbReference>
<keyword evidence="3 5" id="KW-0012">Acyltransferase</keyword>
<evidence type="ECO:0000256" key="4">
    <source>
        <dbReference type="PIRSR" id="PIRSR000429-1"/>
    </source>
</evidence>
<feature type="active site" description="Acyl-thioester intermediate" evidence="4">
    <location>
        <position position="91"/>
    </location>
</feature>
<protein>
    <recommendedName>
        <fullName evidence="10">Thiolase N-terminal domain-containing protein</fullName>
    </recommendedName>
</protein>
<comment type="similarity">
    <text evidence="1 5">Belongs to the thiolase-like superfamily. Thiolase family.</text>
</comment>
<dbReference type="RefSeq" id="WP_064052622.1">
    <property type="nucleotide sequence ID" value="NZ_RBPW01000152.1"/>
</dbReference>
<dbReference type="PROSITE" id="PS00737">
    <property type="entry name" value="THIOLASE_2"/>
    <property type="match status" value="1"/>
</dbReference>
<evidence type="ECO:0000256" key="5">
    <source>
        <dbReference type="RuleBase" id="RU003557"/>
    </source>
</evidence>
<evidence type="ECO:0000256" key="2">
    <source>
        <dbReference type="ARBA" id="ARBA00022679"/>
    </source>
</evidence>
<organism evidence="8 9">
    <name type="scientific">Pseudomonas marginalis pv. marginalis</name>
    <dbReference type="NCBI Taxonomy" id="97473"/>
    <lineage>
        <taxon>Bacteria</taxon>
        <taxon>Pseudomonadati</taxon>
        <taxon>Pseudomonadota</taxon>
        <taxon>Gammaproteobacteria</taxon>
        <taxon>Pseudomonadales</taxon>
        <taxon>Pseudomonadaceae</taxon>
        <taxon>Pseudomonas</taxon>
    </lineage>
</organism>
<dbReference type="GO" id="GO:0003988">
    <property type="term" value="F:acetyl-CoA C-acyltransferase activity"/>
    <property type="evidence" value="ECO:0007669"/>
    <property type="project" value="UniProtKB-ARBA"/>
</dbReference>
<dbReference type="Proteomes" id="UP000276587">
    <property type="component" value="Unassembled WGS sequence"/>
</dbReference>
<evidence type="ECO:0000313" key="8">
    <source>
        <dbReference type="EMBL" id="RMP13054.1"/>
    </source>
</evidence>
<sequence length="401" mass="42057">MTQALIFDAIRTPRGKGKSDGALHSVKPVNLVAGLLTALARRSDLDTQQVDDIVLGCVTPVGDQGADIAKTAALVADWDVSVAGVQINRFCASGLEAVNLGAMKVRSGFEDLVVVGGVESMSRVPMGSDGGAWVLDPQTNLHSHFTPQGIGADLIATLEGFTRQDVDAFALHSQQKAARACADGSFNTSLIAVQDQNGIVLLDHDEFIRGDSTLEGLGKLKPSFEMIGQMGFDATALRVYSHVERINHVHTPGNSSGIVDGAALMLIGSEAKGRELGLQPRARIVATAVTSTDPTIMLTGPAPATRKALAKAGLRVEDIDLFEVNEAFASVVLKFIKDMRIDAARVNVNGGSIAMGHPLGATGCAILGTLLDELDVRQQRYGLATLCVGGGMGIATIIERL</sequence>
<dbReference type="CDD" id="cd00751">
    <property type="entry name" value="thiolase"/>
    <property type="match status" value="1"/>
</dbReference>
<dbReference type="InterPro" id="IPR020616">
    <property type="entry name" value="Thiolase_N"/>
</dbReference>
<comment type="caution">
    <text evidence="8">The sequence shown here is derived from an EMBL/GenBank/DDBJ whole genome shotgun (WGS) entry which is preliminary data.</text>
</comment>
<dbReference type="EMBL" id="RBQF01000068">
    <property type="protein sequence ID" value="RMP13054.1"/>
    <property type="molecule type" value="Genomic_DNA"/>
</dbReference>
<dbReference type="PROSITE" id="PS00098">
    <property type="entry name" value="THIOLASE_1"/>
    <property type="match status" value="1"/>
</dbReference>
<proteinExistence type="inferred from homology"/>
<gene>
    <name evidence="8" type="ORF">ALQ29_03982</name>
</gene>
<dbReference type="Pfam" id="PF00108">
    <property type="entry name" value="Thiolase_N"/>
    <property type="match status" value="1"/>
</dbReference>
<feature type="domain" description="Thiolase C-terminal" evidence="7">
    <location>
        <begin position="279"/>
        <end position="400"/>
    </location>
</feature>
<dbReference type="Gene3D" id="3.40.47.10">
    <property type="match status" value="2"/>
</dbReference>
<dbReference type="PANTHER" id="PTHR43365">
    <property type="entry name" value="BLR7806 PROTEIN"/>
    <property type="match status" value="1"/>
</dbReference>
<evidence type="ECO:0008006" key="10">
    <source>
        <dbReference type="Google" id="ProtNLM"/>
    </source>
</evidence>
<accession>A0A3M4B3F4</accession>
<dbReference type="PROSITE" id="PS00099">
    <property type="entry name" value="THIOLASE_3"/>
    <property type="match status" value="1"/>
</dbReference>
<dbReference type="InterPro" id="IPR020610">
    <property type="entry name" value="Thiolase_AS"/>
</dbReference>
<dbReference type="SUPFAM" id="SSF53901">
    <property type="entry name" value="Thiolase-like"/>
    <property type="match status" value="2"/>
</dbReference>
<dbReference type="InterPro" id="IPR002155">
    <property type="entry name" value="Thiolase"/>
</dbReference>
<evidence type="ECO:0000259" key="6">
    <source>
        <dbReference type="Pfam" id="PF00108"/>
    </source>
</evidence>
<keyword evidence="9" id="KW-1185">Reference proteome</keyword>
<dbReference type="InterPro" id="IPR016039">
    <property type="entry name" value="Thiolase-like"/>
</dbReference>
<dbReference type="InterPro" id="IPR020617">
    <property type="entry name" value="Thiolase_C"/>
</dbReference>
<evidence type="ECO:0000259" key="7">
    <source>
        <dbReference type="Pfam" id="PF02803"/>
    </source>
</evidence>
<dbReference type="PANTHER" id="PTHR43365:SF1">
    <property type="entry name" value="ACETYL-COA C-ACYLTRANSFERASE"/>
    <property type="match status" value="1"/>
</dbReference>
<reference evidence="8 9" key="1">
    <citation type="submission" date="2018-08" db="EMBL/GenBank/DDBJ databases">
        <title>Recombination of ecologically and evolutionarily significant loci maintains genetic cohesion in the Pseudomonas syringae species complex.</title>
        <authorList>
            <person name="Dillon M."/>
            <person name="Thakur S."/>
            <person name="Almeida R.N.D."/>
            <person name="Weir B.S."/>
            <person name="Guttman D.S."/>
        </authorList>
    </citation>
    <scope>NUCLEOTIDE SEQUENCE [LARGE SCALE GENOMIC DNA]</scope>
    <source>
        <strain evidence="8 9">ICMP 3555</strain>
    </source>
</reference>
<dbReference type="InterPro" id="IPR020613">
    <property type="entry name" value="Thiolase_CS"/>
</dbReference>
<evidence type="ECO:0000256" key="1">
    <source>
        <dbReference type="ARBA" id="ARBA00010982"/>
    </source>
</evidence>
<dbReference type="NCBIfam" id="TIGR01930">
    <property type="entry name" value="AcCoA-C-Actrans"/>
    <property type="match status" value="1"/>
</dbReference>
<dbReference type="Pfam" id="PF02803">
    <property type="entry name" value="Thiolase_C"/>
    <property type="match status" value="1"/>
</dbReference>
<evidence type="ECO:0000256" key="3">
    <source>
        <dbReference type="ARBA" id="ARBA00023315"/>
    </source>
</evidence>